<dbReference type="Gene3D" id="3.20.20.370">
    <property type="entry name" value="Glycoside hydrolase/deacetylase"/>
    <property type="match status" value="1"/>
</dbReference>
<dbReference type="Proteomes" id="UP000323521">
    <property type="component" value="Chromosome"/>
</dbReference>
<dbReference type="PROSITE" id="PS51677">
    <property type="entry name" value="NODB"/>
    <property type="match status" value="1"/>
</dbReference>
<evidence type="ECO:0000256" key="1">
    <source>
        <dbReference type="ARBA" id="ARBA00022723"/>
    </source>
</evidence>
<evidence type="ECO:0000259" key="3">
    <source>
        <dbReference type="PROSITE" id="PS51677"/>
    </source>
</evidence>
<dbReference type="InterPro" id="IPR050248">
    <property type="entry name" value="Polysacc_deacetylase_ArnD"/>
</dbReference>
<dbReference type="PANTHER" id="PTHR10587:SF133">
    <property type="entry name" value="CHITIN DEACETYLASE 1-RELATED"/>
    <property type="match status" value="1"/>
</dbReference>
<keyword evidence="5" id="KW-1185">Reference proteome</keyword>
<sequence>MLGMVLAPAQLTGRNYLISMVAKTFKLLPIYSVDVPDKKISISFDATWGSERTQKILDILDKHQVKTTFFLVNIWLKDYPDMARLIAKKGHEIGMHSTTHPHFTQLSEGQMEQELKDNFQMIQEITGQKPVLFRPPFGDYNNTVIRTIDNLGFKTIQWSVDSLDWKDLSAEQIQERVLNKIKPGAIVLFHNDGKNTPEALDPILTTLEKEGYKIVPISELLLKGDYYIDYAGVQRNK</sequence>
<name>A0A3G1L259_FORW1</name>
<keyword evidence="2" id="KW-0378">Hydrolase</keyword>
<dbReference type="SUPFAM" id="SSF88713">
    <property type="entry name" value="Glycoside hydrolase/deacetylase"/>
    <property type="match status" value="1"/>
</dbReference>
<gene>
    <name evidence="4" type="ORF">DCMF_18390</name>
</gene>
<dbReference type="EMBL" id="CP017634">
    <property type="protein sequence ID" value="ATW28728.1"/>
    <property type="molecule type" value="Genomic_DNA"/>
</dbReference>
<dbReference type="InterPro" id="IPR011330">
    <property type="entry name" value="Glyco_hydro/deAcase_b/a-brl"/>
</dbReference>
<dbReference type="CDD" id="cd10917">
    <property type="entry name" value="CE4_NodB_like_6s_7s"/>
    <property type="match status" value="1"/>
</dbReference>
<dbReference type="KEGG" id="fwa:DCMF_18390"/>
<evidence type="ECO:0000313" key="4">
    <source>
        <dbReference type="EMBL" id="ATW28728.1"/>
    </source>
</evidence>
<dbReference type="InterPro" id="IPR002509">
    <property type="entry name" value="NODB_dom"/>
</dbReference>
<proteinExistence type="predicted"/>
<reference evidence="4 5" key="1">
    <citation type="submission" date="2016-10" db="EMBL/GenBank/DDBJ databases">
        <title>Complete Genome Sequence of Peptococcaceae strain DCMF.</title>
        <authorList>
            <person name="Edwards R.J."/>
            <person name="Holland S.I."/>
            <person name="Deshpande N.P."/>
            <person name="Wong Y.K."/>
            <person name="Ertan H."/>
            <person name="Manefield M."/>
            <person name="Russell T.L."/>
            <person name="Lee M.J."/>
        </authorList>
    </citation>
    <scope>NUCLEOTIDE SEQUENCE [LARGE SCALE GENOMIC DNA]</scope>
    <source>
        <strain evidence="4 5">DCMF</strain>
    </source>
</reference>
<dbReference type="Pfam" id="PF01522">
    <property type="entry name" value="Polysacc_deac_1"/>
    <property type="match status" value="1"/>
</dbReference>
<protein>
    <submittedName>
        <fullName evidence="4">Deacetylase</fullName>
    </submittedName>
</protein>
<accession>A0A3G1L259</accession>
<feature type="domain" description="NodB homology" evidence="3">
    <location>
        <begin position="38"/>
        <end position="215"/>
    </location>
</feature>
<dbReference type="PANTHER" id="PTHR10587">
    <property type="entry name" value="GLYCOSYL TRANSFERASE-RELATED"/>
    <property type="match status" value="1"/>
</dbReference>
<evidence type="ECO:0000313" key="5">
    <source>
        <dbReference type="Proteomes" id="UP000323521"/>
    </source>
</evidence>
<dbReference type="GO" id="GO:0046872">
    <property type="term" value="F:metal ion binding"/>
    <property type="evidence" value="ECO:0007669"/>
    <property type="project" value="UniProtKB-KW"/>
</dbReference>
<dbReference type="GO" id="GO:0005975">
    <property type="term" value="P:carbohydrate metabolic process"/>
    <property type="evidence" value="ECO:0007669"/>
    <property type="project" value="InterPro"/>
</dbReference>
<evidence type="ECO:0000256" key="2">
    <source>
        <dbReference type="ARBA" id="ARBA00022801"/>
    </source>
</evidence>
<dbReference type="GO" id="GO:0016810">
    <property type="term" value="F:hydrolase activity, acting on carbon-nitrogen (but not peptide) bonds"/>
    <property type="evidence" value="ECO:0007669"/>
    <property type="project" value="InterPro"/>
</dbReference>
<keyword evidence="1" id="KW-0479">Metal-binding</keyword>
<dbReference type="AlphaFoldDB" id="A0A3G1L259"/>
<dbReference type="GO" id="GO:0016020">
    <property type="term" value="C:membrane"/>
    <property type="evidence" value="ECO:0007669"/>
    <property type="project" value="TreeGrafter"/>
</dbReference>
<organism evidence="4 5">
    <name type="scientific">Formimonas warabiya</name>
    <dbReference type="NCBI Taxonomy" id="1761012"/>
    <lineage>
        <taxon>Bacteria</taxon>
        <taxon>Bacillati</taxon>
        <taxon>Bacillota</taxon>
        <taxon>Clostridia</taxon>
        <taxon>Eubacteriales</taxon>
        <taxon>Peptococcaceae</taxon>
        <taxon>Candidatus Formimonas</taxon>
    </lineage>
</organism>